<dbReference type="RefSeq" id="WP_127028681.1">
    <property type="nucleotide sequence ID" value="NZ_RYFG02000121.1"/>
</dbReference>
<evidence type="ECO:0000313" key="2">
    <source>
        <dbReference type="Proteomes" id="UP000733744"/>
    </source>
</evidence>
<comment type="caution">
    <text evidence="1">The sequence shown here is derived from an EMBL/GenBank/DDBJ whole genome shotgun (WGS) entry which is preliminary data.</text>
</comment>
<dbReference type="Proteomes" id="UP000733744">
    <property type="component" value="Unassembled WGS sequence"/>
</dbReference>
<keyword evidence="2" id="KW-1185">Reference proteome</keyword>
<accession>A0ABY3C4U1</accession>
<dbReference type="EMBL" id="RYFG02000121">
    <property type="protein sequence ID" value="TRW89544.1"/>
    <property type="molecule type" value="Genomic_DNA"/>
</dbReference>
<protein>
    <recommendedName>
        <fullName evidence="3">Heavy-metal-associated domain-containing protein</fullName>
    </recommendedName>
</protein>
<gene>
    <name evidence="1" type="ORF">EKO24_021005</name>
</gene>
<dbReference type="Pfam" id="PF19991">
    <property type="entry name" value="HMA_2"/>
    <property type="match status" value="1"/>
</dbReference>
<sequence>MSKHPSAYVKHQLPGRVRLKIPQKKGDADYFARIAKSFSKFPGITQLQFNPNSGTILIRHDEAKAQLGNISEFAQTNGLFNIAEPPPEKTFSIPHQPIATLTSTRLNRLDQSLMELSEGLIDSRSLFLLILTGLAVHQIARGKIMTPAASLLWGAVELLREESIAR</sequence>
<reference evidence="1 2" key="1">
    <citation type="journal article" date="2019" name="Antonie Van Leeuwenhoek">
        <title>Description of 'Ca. Methylobacter oryzae' KRF1, a novel species from the environmentally important Methylobacter clade 2.</title>
        <authorList>
            <person name="Khatri K."/>
            <person name="Mohite J.A."/>
            <person name="Pandit P.S."/>
            <person name="Bahulikar R."/>
            <person name="Rahalkar M.C."/>
        </authorList>
    </citation>
    <scope>NUCLEOTIDE SEQUENCE [LARGE SCALE GENOMIC DNA]</scope>
    <source>
        <strain evidence="1 2">KRF1</strain>
    </source>
</reference>
<name>A0ABY3C4U1_9GAMM</name>
<evidence type="ECO:0008006" key="3">
    <source>
        <dbReference type="Google" id="ProtNLM"/>
    </source>
</evidence>
<evidence type="ECO:0000313" key="1">
    <source>
        <dbReference type="EMBL" id="TRW89544.1"/>
    </source>
</evidence>
<organism evidence="1 2">
    <name type="scientific">Candidatus Methylobacter oryzae</name>
    <dbReference type="NCBI Taxonomy" id="2497749"/>
    <lineage>
        <taxon>Bacteria</taxon>
        <taxon>Pseudomonadati</taxon>
        <taxon>Pseudomonadota</taxon>
        <taxon>Gammaproteobacteria</taxon>
        <taxon>Methylococcales</taxon>
        <taxon>Methylococcaceae</taxon>
        <taxon>Methylobacter</taxon>
    </lineage>
</organism>
<proteinExistence type="predicted"/>